<feature type="region of interest" description="Disordered" evidence="1">
    <location>
        <begin position="952"/>
        <end position="1029"/>
    </location>
</feature>
<reference evidence="2" key="2">
    <citation type="submission" date="2023-06" db="EMBL/GenBank/DDBJ databases">
        <authorList>
            <consortium name="Lawrence Berkeley National Laboratory"/>
            <person name="Haridas S."/>
            <person name="Hensen N."/>
            <person name="Bonometti L."/>
            <person name="Westerberg I."/>
            <person name="Brannstrom I.O."/>
            <person name="Guillou S."/>
            <person name="Cros-Aarteil S."/>
            <person name="Calhoun S."/>
            <person name="Kuo A."/>
            <person name="Mondo S."/>
            <person name="Pangilinan J."/>
            <person name="Riley R."/>
            <person name="Labutti K."/>
            <person name="Andreopoulos B."/>
            <person name="Lipzen A."/>
            <person name="Chen C."/>
            <person name="Yanf M."/>
            <person name="Daum C."/>
            <person name="Ng V."/>
            <person name="Clum A."/>
            <person name="Steindorff A."/>
            <person name="Ohm R."/>
            <person name="Martin F."/>
            <person name="Silar P."/>
            <person name="Natvig D."/>
            <person name="Lalanne C."/>
            <person name="Gautier V."/>
            <person name="Ament-Velasquez S.L."/>
            <person name="Kruys A."/>
            <person name="Hutchinson M.I."/>
            <person name="Powell A.J."/>
            <person name="Barry K."/>
            <person name="Miller A.N."/>
            <person name="Grigoriev I.V."/>
            <person name="Debuchy R."/>
            <person name="Gladieux P."/>
            <person name="Thoren M.H."/>
            <person name="Johannesson H."/>
        </authorList>
    </citation>
    <scope>NUCLEOTIDE SEQUENCE</scope>
    <source>
        <strain evidence="2">CBS 560.94</strain>
    </source>
</reference>
<feature type="compositionally biased region" description="Basic and acidic residues" evidence="1">
    <location>
        <begin position="980"/>
        <end position="1000"/>
    </location>
</feature>
<dbReference type="RefSeq" id="XP_062687335.1">
    <property type="nucleotide sequence ID" value="XM_062831201.1"/>
</dbReference>
<feature type="compositionally biased region" description="Basic and acidic residues" evidence="1">
    <location>
        <begin position="1329"/>
        <end position="1345"/>
    </location>
</feature>
<evidence type="ECO:0000256" key="1">
    <source>
        <dbReference type="SAM" id="MobiDB-lite"/>
    </source>
</evidence>
<feature type="compositionally biased region" description="Low complexity" evidence="1">
    <location>
        <begin position="909"/>
        <end position="923"/>
    </location>
</feature>
<dbReference type="GeneID" id="87868355"/>
<dbReference type="EMBL" id="JAUEPP010000001">
    <property type="protein sequence ID" value="KAK3355957.1"/>
    <property type="molecule type" value="Genomic_DNA"/>
</dbReference>
<dbReference type="Proteomes" id="UP001278500">
    <property type="component" value="Unassembled WGS sequence"/>
</dbReference>
<comment type="caution">
    <text evidence="2">The sequence shown here is derived from an EMBL/GenBank/DDBJ whole genome shotgun (WGS) entry which is preliminary data.</text>
</comment>
<evidence type="ECO:0000313" key="2">
    <source>
        <dbReference type="EMBL" id="KAK3355957.1"/>
    </source>
</evidence>
<feature type="compositionally biased region" description="Polar residues" evidence="1">
    <location>
        <begin position="32"/>
        <end position="49"/>
    </location>
</feature>
<sequence length="1361" mass="152616">MDTPPWRTNRTRSVEPDYQQSRDAEEDFVTSDYVSTADTSTIGSDTLDSTGHPVHTMSTWLDEQARGNYGPDYPLPRRRLRPIQPTSQFPQPRWPWDQDYPFATQYENPLVPVRYAPYHPFGQQAQNSREAYYGASLPPPPPTFPLIPTTTPYYPVGQQVQNSHEAYDMPRPHQHSLPSPPPPPPKLPPIPTTTSVLPPDKMSTNKLVYITTDAAKALVPASVQPTTISDPSKAPAITDDKLKAKQLKAVDAVHDPSVSTKDICVQLEIPIEDDPRTDLEAFSRFKRLGRFSDAKEFFETQLEHFRTTPYVFVQYADMLFAAGDFKGFRQLVYPDDFFHTGPALPNNELAASFELMKFLAQPLFVDYPAAIMQVVRTIFTFLKTETIWGSTEIQLYTLCLQVIKLIQNSSDQAICPENDECHDATDIINWSEMYSRLLGEHRIWDFRDLFVTAISVYGWQRTASLMFGPRHLLDILEGMNQDWRQSQDDESMVLGLLDLFTSLILQNRTTEKRQITELLCIYSRSLAEKIQTISLEHMKTRPFIQWILAKTLAGMGTIPQPSDGITLEDFPGLLIDHGDNGVQLPIFVPVRHSEKPDWDMFHAQANSAQIRSIEIAIQAAVEIGDYSLQSLGLKILALHSKYPGSVLEALASVQLSKLGDREGFLQTCLSKYLTLRCREDEENLLKSFKNVETSSKGSQNKSFINATFLWARDVIRGHLEAQTSGELEKSAVWWLDLDGYGAKLPRYVVDFVSQNLGSTLSSSKRSISAMYSGRMAAQNEQALEKKHVSDPGNRDHQQKQTNFEGPIPTSGDSNPNHPSPFEFLESDSALASLLYLPKAPVYDMNTSMDPHGCAEGQPDKEIHSGDGTRPFIERFDSVPTDGPHAQRLKRGSTKNTTAVEDTPDQIANDSDSSQSDDGSELSTSVRINKGLPNLEFPPSLLDSNTLTVTVTSKTDPTRSTTYVVDKNGAAKGTMNASKEPSTKAHDTQPESPKVEPEGPKRTTQGPGQPAGDAGVTPRKIPNPVRVKDTSRRLAQDKLQNWEHHKEPSSLHYIEELEAQASHLRHAQASHRQHQRDEDLALQLKIKQIEDEATQLRNNQMAFSHNDRTGYMPGSPVPLRPITRTLSDRFQLNQGIGRISSWPKSMPPTAEYDSQWPHKRTTRDSSKTRAARRAGISKEVLDQLNEGSVSKNRRSGSVTAYNDPNSAEHSVVDGYNLNLENLESLYDEEEQEGEPVLPEEIFDRMKGVPEPPTQRKVQIKEGQHERTTAAATAEADSKGQATVKEHFKTPTSTKPKGKEKMTSQVRGSSEPGARRRPMRVQIQTEEEEEKRELAEFKSEFAEDRGNKSSIADQRPWGLGIIS</sequence>
<feature type="compositionally biased region" description="Basic and acidic residues" evidence="1">
    <location>
        <begin position="857"/>
        <end position="876"/>
    </location>
</feature>
<name>A0AAE0MY96_9PEZI</name>
<feature type="compositionally biased region" description="Polar residues" evidence="1">
    <location>
        <begin position="952"/>
        <end position="962"/>
    </location>
</feature>
<feature type="compositionally biased region" description="Polar residues" evidence="1">
    <location>
        <begin position="1184"/>
        <end position="1207"/>
    </location>
</feature>
<proteinExistence type="predicted"/>
<organism evidence="2 3">
    <name type="scientific">Neurospora tetraspora</name>
    <dbReference type="NCBI Taxonomy" id="94610"/>
    <lineage>
        <taxon>Eukaryota</taxon>
        <taxon>Fungi</taxon>
        <taxon>Dikarya</taxon>
        <taxon>Ascomycota</taxon>
        <taxon>Pezizomycotina</taxon>
        <taxon>Sordariomycetes</taxon>
        <taxon>Sordariomycetidae</taxon>
        <taxon>Sordariales</taxon>
        <taxon>Sordariaceae</taxon>
        <taxon>Neurospora</taxon>
    </lineage>
</organism>
<keyword evidence="3" id="KW-1185">Reference proteome</keyword>
<feature type="compositionally biased region" description="Basic and acidic residues" evidence="1">
    <location>
        <begin position="782"/>
        <end position="798"/>
    </location>
</feature>
<feature type="region of interest" description="Disordered" evidence="1">
    <location>
        <begin position="1137"/>
        <end position="1208"/>
    </location>
</feature>
<feature type="compositionally biased region" description="Basic and acidic residues" evidence="1">
    <location>
        <begin position="12"/>
        <end position="23"/>
    </location>
</feature>
<feature type="region of interest" description="Disordered" evidence="1">
    <location>
        <begin position="1244"/>
        <end position="1361"/>
    </location>
</feature>
<feature type="region of interest" description="Disordered" evidence="1">
    <location>
        <begin position="1"/>
        <end position="78"/>
    </location>
</feature>
<feature type="compositionally biased region" description="Pro residues" evidence="1">
    <location>
        <begin position="178"/>
        <end position="191"/>
    </location>
</feature>
<evidence type="ECO:0000313" key="3">
    <source>
        <dbReference type="Proteomes" id="UP001278500"/>
    </source>
</evidence>
<feature type="compositionally biased region" description="Basic and acidic residues" evidence="1">
    <location>
        <begin position="1257"/>
        <end position="1266"/>
    </location>
</feature>
<feature type="region of interest" description="Disordered" evidence="1">
    <location>
        <begin position="168"/>
        <end position="198"/>
    </location>
</feature>
<feature type="region of interest" description="Disordered" evidence="1">
    <location>
        <begin position="847"/>
        <end position="923"/>
    </location>
</feature>
<feature type="region of interest" description="Disordered" evidence="1">
    <location>
        <begin position="778"/>
        <end position="823"/>
    </location>
</feature>
<gene>
    <name evidence="2" type="ORF">B0H65DRAFT_64239</name>
</gene>
<accession>A0AAE0MY96</accession>
<protein>
    <submittedName>
        <fullName evidence="2">Uncharacterized protein</fullName>
    </submittedName>
</protein>
<reference evidence="2" key="1">
    <citation type="journal article" date="2023" name="Mol. Phylogenet. Evol.">
        <title>Genome-scale phylogeny and comparative genomics of the fungal order Sordariales.</title>
        <authorList>
            <person name="Hensen N."/>
            <person name="Bonometti L."/>
            <person name="Westerberg I."/>
            <person name="Brannstrom I.O."/>
            <person name="Guillou S."/>
            <person name="Cros-Aarteil S."/>
            <person name="Calhoun S."/>
            <person name="Haridas S."/>
            <person name="Kuo A."/>
            <person name="Mondo S."/>
            <person name="Pangilinan J."/>
            <person name="Riley R."/>
            <person name="LaButti K."/>
            <person name="Andreopoulos B."/>
            <person name="Lipzen A."/>
            <person name="Chen C."/>
            <person name="Yan M."/>
            <person name="Daum C."/>
            <person name="Ng V."/>
            <person name="Clum A."/>
            <person name="Steindorff A."/>
            <person name="Ohm R.A."/>
            <person name="Martin F."/>
            <person name="Silar P."/>
            <person name="Natvig D.O."/>
            <person name="Lalanne C."/>
            <person name="Gautier V."/>
            <person name="Ament-Velasquez S.L."/>
            <person name="Kruys A."/>
            <person name="Hutchinson M.I."/>
            <person name="Powell A.J."/>
            <person name="Barry K."/>
            <person name="Miller A.N."/>
            <person name="Grigoriev I.V."/>
            <person name="Debuchy R."/>
            <person name="Gladieux P."/>
            <person name="Hiltunen Thoren M."/>
            <person name="Johannesson H."/>
        </authorList>
    </citation>
    <scope>NUCLEOTIDE SEQUENCE</scope>
    <source>
        <strain evidence="2">CBS 560.94</strain>
    </source>
</reference>